<evidence type="ECO:0000313" key="3">
    <source>
        <dbReference type="EMBL" id="VBA44362.1"/>
    </source>
</evidence>
<dbReference type="SMART" id="SM00966">
    <property type="entry name" value="SpoVT_AbrB"/>
    <property type="match status" value="1"/>
</dbReference>
<dbReference type="Pfam" id="PF04014">
    <property type="entry name" value="MazE_antitoxin"/>
    <property type="match status" value="1"/>
</dbReference>
<proteinExistence type="predicted"/>
<feature type="domain" description="SpoVT-AbrB" evidence="2">
    <location>
        <begin position="8"/>
        <end position="56"/>
    </location>
</feature>
<feature type="region of interest" description="Disordered" evidence="1">
    <location>
        <begin position="67"/>
        <end position="87"/>
    </location>
</feature>
<dbReference type="EMBL" id="UPHP01000149">
    <property type="protein sequence ID" value="VBA44362.1"/>
    <property type="molecule type" value="Genomic_DNA"/>
</dbReference>
<dbReference type="RefSeq" id="WP_244605157.1">
    <property type="nucleotide sequence ID" value="NZ_UPHP01000149.1"/>
</dbReference>
<accession>A0A498QIM7</accession>
<organism evidence="3 4">
    <name type="scientific">Mycobacterium attenuatum</name>
    <dbReference type="NCBI Taxonomy" id="2341086"/>
    <lineage>
        <taxon>Bacteria</taxon>
        <taxon>Bacillati</taxon>
        <taxon>Actinomycetota</taxon>
        <taxon>Actinomycetes</taxon>
        <taxon>Mycobacteriales</taxon>
        <taxon>Mycobacteriaceae</taxon>
        <taxon>Mycobacterium</taxon>
    </lineage>
</organism>
<reference evidence="3 4" key="1">
    <citation type="submission" date="2018-09" db="EMBL/GenBank/DDBJ databases">
        <authorList>
            <person name="Tagini F."/>
        </authorList>
    </citation>
    <scope>NUCLEOTIDE SEQUENCE [LARGE SCALE GENOMIC DNA]</scope>
    <source>
        <strain evidence="3 4">MK136</strain>
    </source>
</reference>
<dbReference type="Proteomes" id="UP000273307">
    <property type="component" value="Unassembled WGS sequence"/>
</dbReference>
<dbReference type="SUPFAM" id="SSF89447">
    <property type="entry name" value="AbrB/MazE/MraZ-like"/>
    <property type="match status" value="1"/>
</dbReference>
<dbReference type="Gene3D" id="2.10.260.10">
    <property type="match status" value="1"/>
</dbReference>
<name>A0A498QIM7_9MYCO</name>
<evidence type="ECO:0000313" key="4">
    <source>
        <dbReference type="Proteomes" id="UP000273307"/>
    </source>
</evidence>
<dbReference type="GO" id="GO:0003677">
    <property type="term" value="F:DNA binding"/>
    <property type="evidence" value="ECO:0007669"/>
    <property type="project" value="InterPro"/>
</dbReference>
<gene>
    <name evidence="3" type="ORF">LAUMK136_05603</name>
</gene>
<dbReference type="AlphaFoldDB" id="A0A498QIM7"/>
<keyword evidence="4" id="KW-1185">Reference proteome</keyword>
<dbReference type="InterPro" id="IPR007159">
    <property type="entry name" value="SpoVT-AbrB_dom"/>
</dbReference>
<evidence type="ECO:0000259" key="2">
    <source>
        <dbReference type="SMART" id="SM00966"/>
    </source>
</evidence>
<dbReference type="InterPro" id="IPR037914">
    <property type="entry name" value="SpoVT-AbrB_sf"/>
</dbReference>
<evidence type="ECO:0000256" key="1">
    <source>
        <dbReference type="SAM" id="MobiDB-lite"/>
    </source>
</evidence>
<sequence length="87" mass="9789">MTAPDGPRRVSSKLQVRVPARLAKQLHIKDGDYFYWRASDDDPGTLQLIPSEIVERRYSAGERIEAAEREVGQELTAEHPRARGGES</sequence>
<protein>
    <recommendedName>
        <fullName evidence="2">SpoVT-AbrB domain-containing protein</fullName>
    </recommendedName>
</protein>